<protein>
    <recommendedName>
        <fullName evidence="2">Glycosyl hydrolase family 31 C-terminal domain-containing protein</fullName>
    </recommendedName>
</protein>
<dbReference type="EMBL" id="KZ356205">
    <property type="protein sequence ID" value="PIO60071.1"/>
    <property type="molecule type" value="Genomic_DNA"/>
</dbReference>
<name>A0A2G9TQ17_TELCI</name>
<dbReference type="GO" id="GO:0004558">
    <property type="term" value="F:alpha-1,4-glucosidase activity"/>
    <property type="evidence" value="ECO:0007669"/>
    <property type="project" value="TreeGrafter"/>
</dbReference>
<evidence type="ECO:0000256" key="1">
    <source>
        <dbReference type="SAM" id="MobiDB-lite"/>
    </source>
</evidence>
<gene>
    <name evidence="3" type="ORF">TELCIR_18439</name>
</gene>
<accession>A0A2G9TQ17</accession>
<keyword evidence="4" id="KW-1185">Reference proteome</keyword>
<proteinExistence type="predicted"/>
<dbReference type="OrthoDB" id="1334205at2759"/>
<feature type="compositionally biased region" description="Basic and acidic residues" evidence="1">
    <location>
        <begin position="244"/>
        <end position="271"/>
    </location>
</feature>
<dbReference type="SUPFAM" id="SSF51011">
    <property type="entry name" value="Glycosyl hydrolase domain"/>
    <property type="match status" value="1"/>
</dbReference>
<dbReference type="AlphaFoldDB" id="A0A2G9TQ17"/>
<sequence>MEGGTVIRPLFYEYPKDNHTHSLDHQFLWGRSMLIAPVLHEDANSVEVYLPKDDWYSLYDFKYGEACESGIREYPAPLTSLIPVFVRGGSILPRQAANTTTSASRKNAFELLIAPATSGEKKDKAEGVLYWDDGESVVESFAVHNYYHWTFEYHMNDKEAQLTITTKRQAKDLVVPTLDIIEILHYEHFADLNSFKLSDKKVDANAGTSHYDEKKKILYISVPNFINISTGGTINLSWNHSKSKTKEPEHKEPGTKKEEPKKDKDKKGEQLRVRVMEENLWKKRIDIYNP</sequence>
<evidence type="ECO:0000313" key="3">
    <source>
        <dbReference type="EMBL" id="PIO60071.1"/>
    </source>
</evidence>
<dbReference type="Pfam" id="PF21365">
    <property type="entry name" value="Glyco_hydro_31_3rd"/>
    <property type="match status" value="1"/>
</dbReference>
<feature type="region of interest" description="Disordered" evidence="1">
    <location>
        <begin position="237"/>
        <end position="271"/>
    </location>
</feature>
<dbReference type="InterPro" id="IPR048395">
    <property type="entry name" value="Glyco_hydro_31_C"/>
</dbReference>
<evidence type="ECO:0000313" key="4">
    <source>
        <dbReference type="Proteomes" id="UP000230423"/>
    </source>
</evidence>
<evidence type="ECO:0000259" key="2">
    <source>
        <dbReference type="Pfam" id="PF21365"/>
    </source>
</evidence>
<reference evidence="3 4" key="1">
    <citation type="submission" date="2015-09" db="EMBL/GenBank/DDBJ databases">
        <title>Draft genome of the parasitic nematode Teladorsagia circumcincta isolate WARC Sus (inbred).</title>
        <authorList>
            <person name="Mitreva M."/>
        </authorList>
    </citation>
    <scope>NUCLEOTIDE SEQUENCE [LARGE SCALE GENOMIC DNA]</scope>
    <source>
        <strain evidence="3 4">S</strain>
    </source>
</reference>
<organism evidence="3 4">
    <name type="scientific">Teladorsagia circumcincta</name>
    <name type="common">Brown stomach worm</name>
    <name type="synonym">Ostertagia circumcincta</name>
    <dbReference type="NCBI Taxonomy" id="45464"/>
    <lineage>
        <taxon>Eukaryota</taxon>
        <taxon>Metazoa</taxon>
        <taxon>Ecdysozoa</taxon>
        <taxon>Nematoda</taxon>
        <taxon>Chromadorea</taxon>
        <taxon>Rhabditida</taxon>
        <taxon>Rhabditina</taxon>
        <taxon>Rhabditomorpha</taxon>
        <taxon>Strongyloidea</taxon>
        <taxon>Trichostrongylidae</taxon>
        <taxon>Teladorsagia</taxon>
    </lineage>
</organism>
<feature type="domain" description="Glycosyl hydrolase family 31 C-terminal" evidence="2">
    <location>
        <begin position="3"/>
        <end position="92"/>
    </location>
</feature>
<dbReference type="Gene3D" id="2.60.40.1180">
    <property type="entry name" value="Golgi alpha-mannosidase II"/>
    <property type="match status" value="2"/>
</dbReference>
<dbReference type="InterPro" id="IPR013780">
    <property type="entry name" value="Glyco_hydro_b"/>
</dbReference>
<dbReference type="PANTHER" id="PTHR22762:SF133">
    <property type="entry name" value="P-TYPE DOMAIN-CONTAINING PROTEIN"/>
    <property type="match status" value="1"/>
</dbReference>
<dbReference type="PANTHER" id="PTHR22762">
    <property type="entry name" value="ALPHA-GLUCOSIDASE"/>
    <property type="match status" value="1"/>
</dbReference>
<dbReference type="Proteomes" id="UP000230423">
    <property type="component" value="Unassembled WGS sequence"/>
</dbReference>